<dbReference type="GO" id="GO:0016787">
    <property type="term" value="F:hydrolase activity"/>
    <property type="evidence" value="ECO:0007669"/>
    <property type="project" value="UniProtKB-KW"/>
</dbReference>
<dbReference type="PANTHER" id="PTHR40619:SF3">
    <property type="entry name" value="FUNGAL STAND N-TERMINAL GOODBYE DOMAIN-CONTAINING PROTEIN"/>
    <property type="match status" value="1"/>
</dbReference>
<dbReference type="OrthoDB" id="4847639at2759"/>
<evidence type="ECO:0000256" key="1">
    <source>
        <dbReference type="ARBA" id="ARBA00022737"/>
    </source>
</evidence>
<evidence type="ECO:0000259" key="3">
    <source>
        <dbReference type="Pfam" id="PF24809"/>
    </source>
</evidence>
<dbReference type="InterPro" id="IPR056884">
    <property type="entry name" value="NPHP3-like_N"/>
</dbReference>
<dbReference type="InterPro" id="IPR056125">
    <property type="entry name" value="DUF7708"/>
</dbReference>
<keyword evidence="6" id="KW-1185">Reference proteome</keyword>
<reference evidence="6" key="1">
    <citation type="journal article" date="2017" name="BMC Genomics">
        <title>Gapless genome assembly of Colletotrichum higginsianum reveals chromosome structure and association of transposable elements with secondary metabolite gene clusters.</title>
        <authorList>
            <person name="Dallery J.-F."/>
            <person name="Lapalu N."/>
            <person name="Zampounis A."/>
            <person name="Pigne S."/>
            <person name="Luyten I."/>
            <person name="Amselem J."/>
            <person name="Wittenberg A.H.J."/>
            <person name="Zhou S."/>
            <person name="de Queiroz M.V."/>
            <person name="Robin G.P."/>
            <person name="Auger A."/>
            <person name="Hainaut M."/>
            <person name="Henrissat B."/>
            <person name="Kim K.-T."/>
            <person name="Lee Y.-H."/>
            <person name="Lespinet O."/>
            <person name="Schwartz D.C."/>
            <person name="Thon M.R."/>
            <person name="O'Connell R.J."/>
        </authorList>
    </citation>
    <scope>NUCLEOTIDE SEQUENCE [LARGE SCALE GENOMIC DNA]</scope>
    <source>
        <strain evidence="6">IMI 349063</strain>
    </source>
</reference>
<evidence type="ECO:0000313" key="5">
    <source>
        <dbReference type="EMBL" id="OBR16300.1"/>
    </source>
</evidence>
<proteinExistence type="predicted"/>
<feature type="domain" description="DUF7708" evidence="3">
    <location>
        <begin position="132"/>
        <end position="275"/>
    </location>
</feature>
<protein>
    <submittedName>
        <fullName evidence="5">Carboxylic ester hydrolase</fullName>
    </submittedName>
</protein>
<feature type="compositionally biased region" description="Basic and acidic residues" evidence="2">
    <location>
        <begin position="614"/>
        <end position="624"/>
    </location>
</feature>
<dbReference type="GeneID" id="28860562"/>
<dbReference type="Pfam" id="PF24883">
    <property type="entry name" value="NPHP3_N"/>
    <property type="match status" value="1"/>
</dbReference>
<feature type="region of interest" description="Disordered" evidence="2">
    <location>
        <begin position="600"/>
        <end position="624"/>
    </location>
</feature>
<sequence>MSVTGDSRLLVRVYSFEAEDRNPPGSDAHTLARIVAEGQEDRDTAIDPWRRFFEPRTPSQDSDGFLTAALDVETAALREKWMLFRESCPDAEQLDLTTSQPTVKSVKETVQAVQTAWESSQRQHGRFNKAKKFFHRFCGTLNSHKMMMAVLPSGNEYISIFTGVLNVIIHASANHEKVVEDLSNALCTIGEHVNDCATDQELFQTEDLQKLIADLYAHIFLFLTSVMDWMMKRRRQRLLDSFKEDLPSVIENDMEKIRGISDRIRYLAAQSSRAEARSTRLALEDLARDVRIGLEGERRHQAEMIQHAEAMRREQGRSSSSWSFEKRQQLAETIVDLLEDKALSWLETAREPQGWRYNGLHKTTAFAVEEPKAKVQHTSEEVALNSRFLEDYFDRDRVRLPYDAFNPVMVDAETVSHISDWAKAPPPNLLWLEGDPMRCDDFDNPVTMMAARVVGLADQVKTPVVSYFCELRRDERLRDGNGSREAQALVGLVYSLIRQLLELLPPAFESSSDLSTERFRSLDGTIRSWNTALSVIADLVDTMPGSVFCIIDGLHWLNDRSTDDRLHELLKVLRGGKLKVLLSTSGRSVVLRDELSRSETVHMRSRQPPGRGIPLDRKNFSGRG</sequence>
<dbReference type="KEGG" id="chig:CH63R_01480"/>
<evidence type="ECO:0000313" key="6">
    <source>
        <dbReference type="Proteomes" id="UP000092177"/>
    </source>
</evidence>
<dbReference type="RefSeq" id="XP_018164817.1">
    <property type="nucleotide sequence ID" value="XM_018296455.1"/>
</dbReference>
<dbReference type="EMBL" id="LTAN01000001">
    <property type="protein sequence ID" value="OBR16300.1"/>
    <property type="molecule type" value="Genomic_DNA"/>
</dbReference>
<dbReference type="VEuPathDB" id="FungiDB:CH63R_01480"/>
<dbReference type="PANTHER" id="PTHR40619">
    <property type="entry name" value="FUNGAL STAND N-TERMINAL GOODBYE DOMAIN-CONTAINING PROTEIN"/>
    <property type="match status" value="1"/>
</dbReference>
<gene>
    <name evidence="5" type="ORF">CH63R_01480</name>
</gene>
<evidence type="ECO:0000259" key="4">
    <source>
        <dbReference type="Pfam" id="PF24883"/>
    </source>
</evidence>
<feature type="domain" description="Nephrocystin 3-like N-terminal" evidence="4">
    <location>
        <begin position="418"/>
        <end position="582"/>
    </location>
</feature>
<organism evidence="5 6">
    <name type="scientific">Colletotrichum higginsianum (strain IMI 349063)</name>
    <name type="common">Crucifer anthracnose fungus</name>
    <dbReference type="NCBI Taxonomy" id="759273"/>
    <lineage>
        <taxon>Eukaryota</taxon>
        <taxon>Fungi</taxon>
        <taxon>Dikarya</taxon>
        <taxon>Ascomycota</taxon>
        <taxon>Pezizomycotina</taxon>
        <taxon>Sordariomycetes</taxon>
        <taxon>Hypocreomycetidae</taxon>
        <taxon>Glomerellales</taxon>
        <taxon>Glomerellaceae</taxon>
        <taxon>Colletotrichum</taxon>
        <taxon>Colletotrichum destructivum species complex</taxon>
    </lineage>
</organism>
<dbReference type="AlphaFoldDB" id="A0A1B7YW91"/>
<name>A0A1B7YW91_COLHI</name>
<dbReference type="Pfam" id="PF24809">
    <property type="entry name" value="DUF7708"/>
    <property type="match status" value="1"/>
</dbReference>
<comment type="caution">
    <text evidence="5">The sequence shown here is derived from an EMBL/GenBank/DDBJ whole genome shotgun (WGS) entry which is preliminary data.</text>
</comment>
<keyword evidence="1" id="KW-0677">Repeat</keyword>
<accession>A0A1B7YW91</accession>
<keyword evidence="5" id="KW-0378">Hydrolase</keyword>
<evidence type="ECO:0000256" key="2">
    <source>
        <dbReference type="SAM" id="MobiDB-lite"/>
    </source>
</evidence>
<dbReference type="Proteomes" id="UP000092177">
    <property type="component" value="Chromosome 1"/>
</dbReference>